<keyword evidence="8" id="KW-0256">Endoplasmic reticulum</keyword>
<dbReference type="PROSITE" id="PS00086">
    <property type="entry name" value="CYTOCHROME_P450"/>
    <property type="match status" value="1"/>
</dbReference>
<dbReference type="STRING" id="48709.A0A1D2MP49"/>
<dbReference type="SUPFAM" id="SSF48264">
    <property type="entry name" value="Cytochrome P450"/>
    <property type="match status" value="1"/>
</dbReference>
<evidence type="ECO:0000256" key="14">
    <source>
        <dbReference type="PIRSR" id="PIRSR602401-1"/>
    </source>
</evidence>
<dbReference type="GO" id="GO:0016712">
    <property type="term" value="F:oxidoreductase activity, acting on paired donors, with incorporation or reduction of molecular oxygen, reduced flavin or flavoprotein as one donor, and incorporation of one atom of oxygen"/>
    <property type="evidence" value="ECO:0007669"/>
    <property type="project" value="TreeGrafter"/>
</dbReference>
<organism evidence="16 17">
    <name type="scientific">Orchesella cincta</name>
    <name type="common">Springtail</name>
    <name type="synonym">Podura cincta</name>
    <dbReference type="NCBI Taxonomy" id="48709"/>
    <lineage>
        <taxon>Eukaryota</taxon>
        <taxon>Metazoa</taxon>
        <taxon>Ecdysozoa</taxon>
        <taxon>Arthropoda</taxon>
        <taxon>Hexapoda</taxon>
        <taxon>Collembola</taxon>
        <taxon>Entomobryomorpha</taxon>
        <taxon>Entomobryoidea</taxon>
        <taxon>Orchesellidae</taxon>
        <taxon>Orchesellinae</taxon>
        <taxon>Orchesella</taxon>
    </lineage>
</organism>
<gene>
    <name evidence="16" type="ORF">Ocin01_11892</name>
</gene>
<comment type="cofactor">
    <cofactor evidence="1 14">
        <name>heme</name>
        <dbReference type="ChEBI" id="CHEBI:30413"/>
    </cofactor>
</comment>
<dbReference type="GO" id="GO:0020037">
    <property type="term" value="F:heme binding"/>
    <property type="evidence" value="ECO:0007669"/>
    <property type="project" value="InterPro"/>
</dbReference>
<dbReference type="PRINTS" id="PR00463">
    <property type="entry name" value="EP450I"/>
</dbReference>
<keyword evidence="7 14" id="KW-0479">Metal-binding</keyword>
<dbReference type="InterPro" id="IPR036396">
    <property type="entry name" value="Cyt_P450_sf"/>
</dbReference>
<evidence type="ECO:0000256" key="15">
    <source>
        <dbReference type="RuleBase" id="RU000461"/>
    </source>
</evidence>
<dbReference type="InterPro" id="IPR017972">
    <property type="entry name" value="Cyt_P450_CS"/>
</dbReference>
<evidence type="ECO:0000256" key="2">
    <source>
        <dbReference type="ARBA" id="ARBA00003690"/>
    </source>
</evidence>
<keyword evidence="9" id="KW-0492">Microsome</keyword>
<keyword evidence="6 14" id="KW-0349">Heme</keyword>
<dbReference type="GO" id="GO:0008395">
    <property type="term" value="F:steroid hydroxylase activity"/>
    <property type="evidence" value="ECO:0007669"/>
    <property type="project" value="TreeGrafter"/>
</dbReference>
<keyword evidence="10 15" id="KW-0560">Oxidoreductase</keyword>
<keyword evidence="17" id="KW-1185">Reference proteome</keyword>
<dbReference type="Proteomes" id="UP000094527">
    <property type="component" value="Unassembled WGS sequence"/>
</dbReference>
<keyword evidence="13" id="KW-0472">Membrane</keyword>
<dbReference type="Pfam" id="PF00067">
    <property type="entry name" value="p450"/>
    <property type="match status" value="1"/>
</dbReference>
<comment type="function">
    <text evidence="2">May be involved in the metabolism of insect hormones and in the breakdown of synthetic insecticides.</text>
</comment>
<evidence type="ECO:0000256" key="13">
    <source>
        <dbReference type="ARBA" id="ARBA00023136"/>
    </source>
</evidence>
<dbReference type="InterPro" id="IPR002401">
    <property type="entry name" value="Cyt_P450_E_grp-I"/>
</dbReference>
<proteinExistence type="inferred from homology"/>
<accession>A0A1D2MP49</accession>
<feature type="binding site" description="axial binding residue" evidence="14">
    <location>
        <position position="445"/>
    </location>
    <ligand>
        <name>heme</name>
        <dbReference type="ChEBI" id="CHEBI:30413"/>
    </ligand>
    <ligandPart>
        <name>Fe</name>
        <dbReference type="ChEBI" id="CHEBI:18248"/>
    </ligandPart>
</feature>
<dbReference type="AlphaFoldDB" id="A0A1D2MP49"/>
<dbReference type="InterPro" id="IPR001128">
    <property type="entry name" value="Cyt_P450"/>
</dbReference>
<dbReference type="PRINTS" id="PR00385">
    <property type="entry name" value="P450"/>
</dbReference>
<dbReference type="GO" id="GO:0005789">
    <property type="term" value="C:endoplasmic reticulum membrane"/>
    <property type="evidence" value="ECO:0007669"/>
    <property type="project" value="UniProtKB-SubCell"/>
</dbReference>
<evidence type="ECO:0000256" key="5">
    <source>
        <dbReference type="ARBA" id="ARBA00010617"/>
    </source>
</evidence>
<evidence type="ECO:0000256" key="11">
    <source>
        <dbReference type="ARBA" id="ARBA00023004"/>
    </source>
</evidence>
<dbReference type="OrthoDB" id="7775173at2759"/>
<comment type="similarity">
    <text evidence="5 15">Belongs to the cytochrome P450 family.</text>
</comment>
<evidence type="ECO:0000256" key="9">
    <source>
        <dbReference type="ARBA" id="ARBA00022848"/>
    </source>
</evidence>
<evidence type="ECO:0000313" key="16">
    <source>
        <dbReference type="EMBL" id="ODM94793.1"/>
    </source>
</evidence>
<evidence type="ECO:0000313" key="17">
    <source>
        <dbReference type="Proteomes" id="UP000094527"/>
    </source>
</evidence>
<sequence length="506" mass="58902">MDIIVCYILLGLLSLLLLIYLNENLRTKRNLPPGPFRLPVIGNLIQVALADSKEPYKAFKKLGQQYGDIMSIQLGSLYSVVLNSYEDMEEYLPTADYSDRLFTAWFAERTFDKRLGIIFAKYQEPWQVLRRFCLRSLRDFGFGKRSKMHTVIESELHDIVKELQMSVKENDGIHTFDCYFTLSVLNVLWAMLAGTRYEHSDPKLLRLIKLTRDMMSSCNFGNNILLAYPEWKDWFPDWTGLTVQRKCYRETNAFFQEFIDQRRKLGAYKTNPENMVDEFIREIETNGEDTVYSDQQLVIIMNDLFVAGSETTSHTISWCILYLLLNQDIQNKLQEEIDLIVPKGTFPTVEQESQLHYLKAVLAETHRIASVVPLMVPRAAEKDTTCRKYFIPKGTYVIANIHGMHHNKDYWKDPDTFCPERFLDADGKYKPDARLKPFGFGKRLCLGARHHIDPFTISPSSKLHFTQSQPTSTFRGSRSWSHKRTSNISSFDKVSMNRNLKHQHHL</sequence>
<reference evidence="16 17" key="1">
    <citation type="journal article" date="2016" name="Genome Biol. Evol.">
        <title>Gene Family Evolution Reflects Adaptation to Soil Environmental Stressors in the Genome of the Collembolan Orchesella cincta.</title>
        <authorList>
            <person name="Faddeeva-Vakhrusheva A."/>
            <person name="Derks M.F."/>
            <person name="Anvar S.Y."/>
            <person name="Agamennone V."/>
            <person name="Suring W."/>
            <person name="Smit S."/>
            <person name="van Straalen N.M."/>
            <person name="Roelofs D."/>
        </authorList>
    </citation>
    <scope>NUCLEOTIDE SEQUENCE [LARGE SCALE GENOMIC DNA]</scope>
    <source>
        <tissue evidence="16">Mixed pool</tissue>
    </source>
</reference>
<dbReference type="GO" id="GO:0006082">
    <property type="term" value="P:organic acid metabolic process"/>
    <property type="evidence" value="ECO:0007669"/>
    <property type="project" value="TreeGrafter"/>
</dbReference>
<dbReference type="OMA" id="YGAYWQD"/>
<dbReference type="FunFam" id="1.10.630.10:FF:000238">
    <property type="entry name" value="Cytochrome P450 2A6"/>
    <property type="match status" value="1"/>
</dbReference>
<evidence type="ECO:0000256" key="1">
    <source>
        <dbReference type="ARBA" id="ARBA00001971"/>
    </source>
</evidence>
<protein>
    <submittedName>
        <fullName evidence="16">Methyl farnesoate epoxidase</fullName>
    </submittedName>
</protein>
<evidence type="ECO:0000256" key="10">
    <source>
        <dbReference type="ARBA" id="ARBA00023002"/>
    </source>
</evidence>
<evidence type="ECO:0000256" key="3">
    <source>
        <dbReference type="ARBA" id="ARBA00004174"/>
    </source>
</evidence>
<dbReference type="Gene3D" id="1.10.630.10">
    <property type="entry name" value="Cytochrome P450"/>
    <property type="match status" value="1"/>
</dbReference>
<evidence type="ECO:0000256" key="8">
    <source>
        <dbReference type="ARBA" id="ARBA00022824"/>
    </source>
</evidence>
<keyword evidence="11 14" id="KW-0408">Iron</keyword>
<name>A0A1D2MP49_ORCCI</name>
<dbReference type="GO" id="GO:0005506">
    <property type="term" value="F:iron ion binding"/>
    <property type="evidence" value="ECO:0007669"/>
    <property type="project" value="InterPro"/>
</dbReference>
<dbReference type="PANTHER" id="PTHR24300:SF376">
    <property type="entry name" value="CYTOCHROME P450 15A1"/>
    <property type="match status" value="1"/>
</dbReference>
<evidence type="ECO:0000256" key="4">
    <source>
        <dbReference type="ARBA" id="ARBA00004406"/>
    </source>
</evidence>
<dbReference type="InterPro" id="IPR050182">
    <property type="entry name" value="Cytochrome_P450_fam2"/>
</dbReference>
<evidence type="ECO:0000256" key="6">
    <source>
        <dbReference type="ARBA" id="ARBA00022617"/>
    </source>
</evidence>
<keyword evidence="12 15" id="KW-0503">Monooxygenase</keyword>
<dbReference type="PANTHER" id="PTHR24300">
    <property type="entry name" value="CYTOCHROME P450 508A4-RELATED"/>
    <property type="match status" value="1"/>
</dbReference>
<comment type="caution">
    <text evidence="16">The sequence shown here is derived from an EMBL/GenBank/DDBJ whole genome shotgun (WGS) entry which is preliminary data.</text>
</comment>
<dbReference type="GO" id="GO:0006805">
    <property type="term" value="P:xenobiotic metabolic process"/>
    <property type="evidence" value="ECO:0007669"/>
    <property type="project" value="TreeGrafter"/>
</dbReference>
<dbReference type="EMBL" id="LJIJ01000750">
    <property type="protein sequence ID" value="ODM94793.1"/>
    <property type="molecule type" value="Genomic_DNA"/>
</dbReference>
<comment type="subcellular location">
    <subcellularLocation>
        <location evidence="4">Endoplasmic reticulum membrane</location>
        <topology evidence="4">Peripheral membrane protein</topology>
    </subcellularLocation>
    <subcellularLocation>
        <location evidence="3">Microsome membrane</location>
        <topology evidence="3">Peripheral membrane protein</topology>
    </subcellularLocation>
</comment>
<evidence type="ECO:0000256" key="7">
    <source>
        <dbReference type="ARBA" id="ARBA00022723"/>
    </source>
</evidence>
<evidence type="ECO:0000256" key="12">
    <source>
        <dbReference type="ARBA" id="ARBA00023033"/>
    </source>
</evidence>